<reference evidence="2" key="1">
    <citation type="submission" date="2023-06" db="EMBL/GenBank/DDBJ databases">
        <title>Genomic analysis of the entomopathogenic nematode Steinernema hermaphroditum.</title>
        <authorList>
            <person name="Schwarz E.M."/>
            <person name="Heppert J.K."/>
            <person name="Baniya A."/>
            <person name="Schwartz H.T."/>
            <person name="Tan C.-H."/>
            <person name="Antoshechkin I."/>
            <person name="Sternberg P.W."/>
            <person name="Goodrich-Blair H."/>
            <person name="Dillman A.R."/>
        </authorList>
    </citation>
    <scope>NUCLEOTIDE SEQUENCE</scope>
    <source>
        <strain evidence="2">PS9179</strain>
        <tissue evidence="2">Whole animal</tissue>
    </source>
</reference>
<organism evidence="2 3">
    <name type="scientific">Steinernema hermaphroditum</name>
    <dbReference type="NCBI Taxonomy" id="289476"/>
    <lineage>
        <taxon>Eukaryota</taxon>
        <taxon>Metazoa</taxon>
        <taxon>Ecdysozoa</taxon>
        <taxon>Nematoda</taxon>
        <taxon>Chromadorea</taxon>
        <taxon>Rhabditida</taxon>
        <taxon>Tylenchina</taxon>
        <taxon>Panagrolaimomorpha</taxon>
        <taxon>Strongyloidoidea</taxon>
        <taxon>Steinernematidae</taxon>
        <taxon>Steinernema</taxon>
    </lineage>
</organism>
<dbReference type="AlphaFoldDB" id="A0AA39HBP4"/>
<name>A0AA39HBP4_9BILA</name>
<evidence type="ECO:0000313" key="3">
    <source>
        <dbReference type="Proteomes" id="UP001175271"/>
    </source>
</evidence>
<keyword evidence="1" id="KW-0732">Signal</keyword>
<evidence type="ECO:0000313" key="2">
    <source>
        <dbReference type="EMBL" id="KAK0401754.1"/>
    </source>
</evidence>
<protein>
    <submittedName>
        <fullName evidence="2">Uncharacterized protein</fullName>
    </submittedName>
</protein>
<sequence length="89" mass="10336">MSKAVVLVIFLFLCPIELDARPFYWTSDLLYNKFRRYNDFKPIVVYPVFEAPSNLYDDVIVESPKEDQALQEPILVIMKHPFSPVGLGK</sequence>
<accession>A0AA39HBP4</accession>
<evidence type="ECO:0000256" key="1">
    <source>
        <dbReference type="SAM" id="SignalP"/>
    </source>
</evidence>
<keyword evidence="3" id="KW-1185">Reference proteome</keyword>
<comment type="caution">
    <text evidence="2">The sequence shown here is derived from an EMBL/GenBank/DDBJ whole genome shotgun (WGS) entry which is preliminary data.</text>
</comment>
<feature type="signal peptide" evidence="1">
    <location>
        <begin position="1"/>
        <end position="20"/>
    </location>
</feature>
<dbReference type="Proteomes" id="UP001175271">
    <property type="component" value="Unassembled WGS sequence"/>
</dbReference>
<dbReference type="EMBL" id="JAUCMV010000004">
    <property type="protein sequence ID" value="KAK0401754.1"/>
    <property type="molecule type" value="Genomic_DNA"/>
</dbReference>
<gene>
    <name evidence="2" type="ORF">QR680_015953</name>
</gene>
<feature type="chain" id="PRO_5041206176" evidence="1">
    <location>
        <begin position="21"/>
        <end position="89"/>
    </location>
</feature>
<proteinExistence type="predicted"/>